<evidence type="ECO:0000313" key="3">
    <source>
        <dbReference type="Proteomes" id="UP000694415"/>
    </source>
</evidence>
<proteinExistence type="predicted"/>
<protein>
    <submittedName>
        <fullName evidence="2">Uncharacterized protein</fullName>
    </submittedName>
</protein>
<feature type="region of interest" description="Disordered" evidence="1">
    <location>
        <begin position="64"/>
        <end position="111"/>
    </location>
</feature>
<name>A0A8C6GN52_MUSSI</name>
<keyword evidence="3" id="KW-1185">Reference proteome</keyword>
<evidence type="ECO:0000313" key="2">
    <source>
        <dbReference type="Ensembl" id="ENSMSIP00000008935.1"/>
    </source>
</evidence>
<accession>A0A8C6GN52</accession>
<reference evidence="2" key="2">
    <citation type="submission" date="2025-09" db="UniProtKB">
        <authorList>
            <consortium name="Ensembl"/>
        </authorList>
    </citation>
    <scope>IDENTIFICATION</scope>
</reference>
<evidence type="ECO:0000256" key="1">
    <source>
        <dbReference type="SAM" id="MobiDB-lite"/>
    </source>
</evidence>
<dbReference type="AlphaFoldDB" id="A0A8C6GN52"/>
<sequence length="123" mass="13447">MEEARICGLGVKADMVCNSQANDILQHQDPSCGGTTKKHSLEGDEGSDFITKNRNLVSSVFCTQEKREEIPGREARTGPPDGQQDSECSRNKEKTLGNNSTPQAEAGGLFESRNSKLTWAEFL</sequence>
<dbReference type="Ensembl" id="ENSMSIT00000011394.1">
    <property type="protein sequence ID" value="ENSMSIP00000008935.1"/>
    <property type="gene ID" value="ENSMSIG00000007941.1"/>
</dbReference>
<feature type="region of interest" description="Disordered" evidence="1">
    <location>
        <begin position="26"/>
        <end position="49"/>
    </location>
</feature>
<reference evidence="2" key="1">
    <citation type="submission" date="2025-08" db="UniProtKB">
        <authorList>
            <consortium name="Ensembl"/>
        </authorList>
    </citation>
    <scope>IDENTIFICATION</scope>
</reference>
<dbReference type="Proteomes" id="UP000694415">
    <property type="component" value="Unplaced"/>
</dbReference>
<dbReference type="GeneTree" id="ENSGT00940000155463"/>
<organism evidence="2 3">
    <name type="scientific">Mus spicilegus</name>
    <name type="common">Mound-building mouse</name>
    <dbReference type="NCBI Taxonomy" id="10103"/>
    <lineage>
        <taxon>Eukaryota</taxon>
        <taxon>Metazoa</taxon>
        <taxon>Chordata</taxon>
        <taxon>Craniata</taxon>
        <taxon>Vertebrata</taxon>
        <taxon>Euteleostomi</taxon>
        <taxon>Mammalia</taxon>
        <taxon>Eutheria</taxon>
        <taxon>Euarchontoglires</taxon>
        <taxon>Glires</taxon>
        <taxon>Rodentia</taxon>
        <taxon>Myomorpha</taxon>
        <taxon>Muroidea</taxon>
        <taxon>Muridae</taxon>
        <taxon>Murinae</taxon>
        <taxon>Mus</taxon>
        <taxon>Mus</taxon>
    </lineage>
</organism>
<feature type="compositionally biased region" description="Basic and acidic residues" evidence="1">
    <location>
        <begin position="64"/>
        <end position="76"/>
    </location>
</feature>